<dbReference type="EC" id="3.1.30.-" evidence="14"/>
<dbReference type="FunFam" id="3.40.570.10:FF:000002">
    <property type="entry name" value="Endonuclease G, mitochondrial"/>
    <property type="match status" value="1"/>
</dbReference>
<keyword evidence="8" id="KW-0460">Magnesium</keyword>
<reference evidence="19" key="1">
    <citation type="submission" date="2022-11" db="UniProtKB">
        <authorList>
            <consortium name="WormBaseParasite"/>
        </authorList>
    </citation>
    <scope>IDENTIFICATION</scope>
</reference>
<evidence type="ECO:0000256" key="5">
    <source>
        <dbReference type="ARBA" id="ARBA00022723"/>
    </source>
</evidence>
<proteinExistence type="inferred from homology"/>
<dbReference type="SMART" id="SM00892">
    <property type="entry name" value="Endonuclease_NS"/>
    <property type="match status" value="1"/>
</dbReference>
<dbReference type="InterPro" id="IPR001604">
    <property type="entry name" value="Endo_G_ENPP1-like_dom"/>
</dbReference>
<dbReference type="CDD" id="cd00091">
    <property type="entry name" value="NUC"/>
    <property type="match status" value="1"/>
</dbReference>
<dbReference type="SUPFAM" id="SSF54060">
    <property type="entry name" value="His-Me finger endonucleases"/>
    <property type="match status" value="1"/>
</dbReference>
<evidence type="ECO:0000256" key="10">
    <source>
        <dbReference type="ARBA" id="ARBA00023128"/>
    </source>
</evidence>
<dbReference type="PANTHER" id="PTHR13966">
    <property type="entry name" value="ENDONUCLEASE RELATED"/>
    <property type="match status" value="1"/>
</dbReference>
<feature type="binding site" evidence="13">
    <location>
        <position position="181"/>
    </location>
    <ligand>
        <name>Mg(2+)</name>
        <dbReference type="ChEBI" id="CHEBI:18420"/>
        <note>catalytic</note>
    </ligand>
</feature>
<protein>
    <recommendedName>
        <fullName evidence="14">Endonuclease</fullName>
        <ecNumber evidence="14">3.1.30.-</ecNumber>
    </recommendedName>
</protein>
<keyword evidence="15" id="KW-0812">Transmembrane</keyword>
<keyword evidence="15" id="KW-0472">Membrane</keyword>
<dbReference type="GO" id="GO:0046872">
    <property type="term" value="F:metal ion binding"/>
    <property type="evidence" value="ECO:0007669"/>
    <property type="project" value="UniProtKB-KW"/>
</dbReference>
<dbReference type="Gene3D" id="3.40.570.10">
    <property type="entry name" value="Extracellular Endonuclease, subunit A"/>
    <property type="match status" value="1"/>
</dbReference>
<organism evidence="18 19">
    <name type="scientific">Parascaris univalens</name>
    <name type="common">Nematode worm</name>
    <dbReference type="NCBI Taxonomy" id="6257"/>
    <lineage>
        <taxon>Eukaryota</taxon>
        <taxon>Metazoa</taxon>
        <taxon>Ecdysozoa</taxon>
        <taxon>Nematoda</taxon>
        <taxon>Chromadorea</taxon>
        <taxon>Rhabditida</taxon>
        <taxon>Spirurina</taxon>
        <taxon>Ascaridomorpha</taxon>
        <taxon>Ascaridoidea</taxon>
        <taxon>Ascarididae</taxon>
        <taxon>Parascaris</taxon>
    </lineage>
</organism>
<comment type="subcellular location">
    <subcellularLocation>
        <location evidence="2">Mitochondrion</location>
    </subcellularLocation>
</comment>
<keyword evidence="10" id="KW-0496">Mitochondrion</keyword>
<dbReference type="InterPro" id="IPR044929">
    <property type="entry name" value="DNA/RNA_non-sp_Endonuclease_sf"/>
</dbReference>
<dbReference type="SMART" id="SM00477">
    <property type="entry name" value="NUC"/>
    <property type="match status" value="1"/>
</dbReference>
<evidence type="ECO:0000313" key="18">
    <source>
        <dbReference type="Proteomes" id="UP000887569"/>
    </source>
</evidence>
<dbReference type="GO" id="GO:0004521">
    <property type="term" value="F:RNA endonuclease activity"/>
    <property type="evidence" value="ECO:0007669"/>
    <property type="project" value="TreeGrafter"/>
</dbReference>
<evidence type="ECO:0000256" key="2">
    <source>
        <dbReference type="ARBA" id="ARBA00004173"/>
    </source>
</evidence>
<dbReference type="InterPro" id="IPR020821">
    <property type="entry name" value="ENPP1-3/EXOG-like_nuc-like"/>
</dbReference>
<dbReference type="GO" id="GO:0000014">
    <property type="term" value="F:single-stranded DNA endodeoxyribonuclease activity"/>
    <property type="evidence" value="ECO:0007669"/>
    <property type="project" value="TreeGrafter"/>
</dbReference>
<keyword evidence="9" id="KW-0809">Transit peptide</keyword>
<keyword evidence="5 13" id="KW-0479">Metal-binding</keyword>
<evidence type="ECO:0000259" key="16">
    <source>
        <dbReference type="SMART" id="SM00477"/>
    </source>
</evidence>
<dbReference type="Proteomes" id="UP000887569">
    <property type="component" value="Unplaced"/>
</dbReference>
<evidence type="ECO:0000256" key="15">
    <source>
        <dbReference type="SAM" id="Phobius"/>
    </source>
</evidence>
<evidence type="ECO:0000256" key="13">
    <source>
        <dbReference type="PIRSR" id="PIRSR640255-2"/>
    </source>
</evidence>
<feature type="domain" description="DNA/RNA non-specific endonuclease/pyrophosphatase/phosphodiesterase" evidence="17">
    <location>
        <begin position="83"/>
        <end position="294"/>
    </location>
</feature>
<evidence type="ECO:0000256" key="6">
    <source>
        <dbReference type="ARBA" id="ARBA00022759"/>
    </source>
</evidence>
<keyword evidence="18" id="KW-1185">Reference proteome</keyword>
<keyword evidence="11" id="KW-1015">Disulfide bond</keyword>
<evidence type="ECO:0000256" key="9">
    <source>
        <dbReference type="ARBA" id="ARBA00022946"/>
    </source>
</evidence>
<dbReference type="PROSITE" id="PS01070">
    <property type="entry name" value="NUCLEASE_NON_SPEC"/>
    <property type="match status" value="1"/>
</dbReference>
<evidence type="ECO:0000313" key="19">
    <source>
        <dbReference type="WBParaSite" id="PgB01_g156_t01"/>
    </source>
</evidence>
<evidence type="ECO:0000256" key="4">
    <source>
        <dbReference type="ARBA" id="ARBA00022722"/>
    </source>
</evidence>
<dbReference type="WBParaSite" id="PgB01_g156_t01">
    <property type="protein sequence ID" value="PgB01_g156_t01"/>
    <property type="gene ID" value="PgB01_g156"/>
</dbReference>
<evidence type="ECO:0000256" key="12">
    <source>
        <dbReference type="PIRSR" id="PIRSR640255-1"/>
    </source>
</evidence>
<sequence>MRAWSRLVRYGAIAGAMVTSYALGVYSQNPPYFRHLHAATSVMPMPPMSDLPEVVPTTALKQQPSRASEIMRYGFPGFDNLRTFEDYVLSYDQRNRTAHWVVEHLCPSRMVYDPSVDRSKCAFRADESIHHYFRSQNDDYNKSGYDRGHLAAAGNHRRTQNSVDQTFLLSNMSPQVGHGFNRDKWNELEKYVRKIARKNANVYVCTGPLYLPRLESDGNLYVKYKVIGKNNVAVPTHFFKVVLVEVAKDIFDLEAYVLPNEAIPDSMPLSSFQTPLDAVERAAGFLIFDKLPRKVIRNVNGKKVCYQLVNNV</sequence>
<evidence type="ECO:0000256" key="1">
    <source>
        <dbReference type="ARBA" id="ARBA00001946"/>
    </source>
</evidence>
<feature type="transmembrane region" description="Helical" evidence="15">
    <location>
        <begin position="7"/>
        <end position="26"/>
    </location>
</feature>
<comment type="cofactor">
    <cofactor evidence="1 14">
        <name>Mg(2+)</name>
        <dbReference type="ChEBI" id="CHEBI:18420"/>
    </cofactor>
</comment>
<keyword evidence="4 14" id="KW-0540">Nuclease</keyword>
<dbReference type="GO" id="GO:0005634">
    <property type="term" value="C:nucleus"/>
    <property type="evidence" value="ECO:0007669"/>
    <property type="project" value="TreeGrafter"/>
</dbReference>
<dbReference type="Pfam" id="PF01223">
    <property type="entry name" value="Endonuclease_NS"/>
    <property type="match status" value="1"/>
</dbReference>
<comment type="similarity">
    <text evidence="3 14">Belongs to the DNA/RNA non-specific endonuclease family.</text>
</comment>
<dbReference type="GO" id="GO:0005743">
    <property type="term" value="C:mitochondrial inner membrane"/>
    <property type="evidence" value="ECO:0007669"/>
    <property type="project" value="TreeGrafter"/>
</dbReference>
<name>A0A914ZDJ5_PARUN</name>
<dbReference type="GO" id="GO:0003676">
    <property type="term" value="F:nucleic acid binding"/>
    <property type="evidence" value="ECO:0007669"/>
    <property type="project" value="InterPro"/>
</dbReference>
<keyword evidence="6 14" id="KW-0255">Endonuclease</keyword>
<evidence type="ECO:0000256" key="11">
    <source>
        <dbReference type="ARBA" id="ARBA00023157"/>
    </source>
</evidence>
<feature type="active site" description="Proton acceptor" evidence="12">
    <location>
        <position position="149"/>
    </location>
</feature>
<evidence type="ECO:0000256" key="3">
    <source>
        <dbReference type="ARBA" id="ARBA00010052"/>
    </source>
</evidence>
<keyword evidence="15" id="KW-1133">Transmembrane helix</keyword>
<dbReference type="PANTHER" id="PTHR13966:SF5">
    <property type="entry name" value="ENDONUCLEASE G, MITOCHONDRIAL"/>
    <property type="match status" value="1"/>
</dbReference>
<dbReference type="InterPro" id="IPR044925">
    <property type="entry name" value="His-Me_finger_sf"/>
</dbReference>
<dbReference type="InterPro" id="IPR018524">
    <property type="entry name" value="DNA/RNA_endonuclease_AS"/>
</dbReference>
<keyword evidence="7 14" id="KW-0378">Hydrolase</keyword>
<dbReference type="GO" id="GO:0006309">
    <property type="term" value="P:apoptotic DNA fragmentation"/>
    <property type="evidence" value="ECO:0007669"/>
    <property type="project" value="TreeGrafter"/>
</dbReference>
<dbReference type="AlphaFoldDB" id="A0A914ZDJ5"/>
<feature type="domain" description="ENPP1-3/EXOG-like endonuclease/phosphodiesterase" evidence="16">
    <location>
        <begin position="84"/>
        <end position="294"/>
    </location>
</feature>
<evidence type="ECO:0000259" key="17">
    <source>
        <dbReference type="SMART" id="SM00892"/>
    </source>
</evidence>
<evidence type="ECO:0000256" key="8">
    <source>
        <dbReference type="ARBA" id="ARBA00022842"/>
    </source>
</evidence>
<dbReference type="InterPro" id="IPR040255">
    <property type="entry name" value="Non-specific_endonuclease"/>
</dbReference>
<accession>A0A914ZDJ5</accession>
<evidence type="ECO:0000256" key="7">
    <source>
        <dbReference type="ARBA" id="ARBA00022801"/>
    </source>
</evidence>
<evidence type="ECO:0000256" key="14">
    <source>
        <dbReference type="RuleBase" id="RU366055"/>
    </source>
</evidence>